<evidence type="ECO:0000313" key="4">
    <source>
        <dbReference type="EMBL" id="MSC32522.1"/>
    </source>
</evidence>
<dbReference type="Proteomes" id="UP000480929">
    <property type="component" value="Unassembled WGS sequence"/>
</dbReference>
<organism evidence="3 5">
    <name type="scientific">Holdemania massiliensis</name>
    <dbReference type="NCBI Taxonomy" id="1468449"/>
    <lineage>
        <taxon>Bacteria</taxon>
        <taxon>Bacillati</taxon>
        <taxon>Bacillota</taxon>
        <taxon>Erysipelotrichia</taxon>
        <taxon>Erysipelotrichales</taxon>
        <taxon>Erysipelotrichaceae</taxon>
        <taxon>Holdemania</taxon>
    </lineage>
</organism>
<dbReference type="GO" id="GO:0016740">
    <property type="term" value="F:transferase activity"/>
    <property type="evidence" value="ECO:0007669"/>
    <property type="project" value="UniProtKB-KW"/>
</dbReference>
<comment type="caution">
    <text evidence="3">The sequence shown here is derived from an EMBL/GenBank/DDBJ whole genome shotgun (WGS) entry which is preliminary data.</text>
</comment>
<gene>
    <name evidence="4" type="ORF">GKD88_05245</name>
    <name evidence="3" type="ORF">GKE08_06515</name>
</gene>
<dbReference type="AlphaFoldDB" id="A0A6N7S5Q8"/>
<feature type="domain" description="PTS EIIA type-4" evidence="2">
    <location>
        <begin position="1"/>
        <end position="125"/>
    </location>
</feature>
<dbReference type="InterPro" id="IPR036662">
    <property type="entry name" value="PTS_EIIA_man-typ_sf"/>
</dbReference>
<evidence type="ECO:0000256" key="1">
    <source>
        <dbReference type="ARBA" id="ARBA00022679"/>
    </source>
</evidence>
<accession>A0A6N7S5Q8</accession>
<protein>
    <recommendedName>
        <fullName evidence="2">PTS EIIA type-4 domain-containing protein</fullName>
    </recommendedName>
</protein>
<dbReference type="Gene3D" id="3.40.50.510">
    <property type="entry name" value="Phosphotransferase system, mannose-type IIA component"/>
    <property type="match status" value="1"/>
</dbReference>
<dbReference type="GeneID" id="42457556"/>
<dbReference type="OrthoDB" id="9799827at2"/>
<dbReference type="RefSeq" id="WP_020225757.1">
    <property type="nucleotide sequence ID" value="NZ_CABKSC010000003.1"/>
</dbReference>
<dbReference type="InterPro" id="IPR004701">
    <property type="entry name" value="PTS_EIIA_man-typ"/>
</dbReference>
<proteinExistence type="predicted"/>
<dbReference type="Proteomes" id="UP000433575">
    <property type="component" value="Unassembled WGS sequence"/>
</dbReference>
<dbReference type="GO" id="GO:0016020">
    <property type="term" value="C:membrane"/>
    <property type="evidence" value="ECO:0007669"/>
    <property type="project" value="InterPro"/>
</dbReference>
<keyword evidence="1" id="KW-0808">Transferase</keyword>
<evidence type="ECO:0000313" key="6">
    <source>
        <dbReference type="Proteomes" id="UP000480929"/>
    </source>
</evidence>
<dbReference type="InterPro" id="IPR051471">
    <property type="entry name" value="Bacterial_PTS_sugar_comp"/>
</dbReference>
<dbReference type="EMBL" id="WKPI01000005">
    <property type="protein sequence ID" value="MSC32522.1"/>
    <property type="molecule type" value="Genomic_DNA"/>
</dbReference>
<name>A0A6N7S5Q8_9FIRM</name>
<dbReference type="GO" id="GO:0009401">
    <property type="term" value="P:phosphoenolpyruvate-dependent sugar phosphotransferase system"/>
    <property type="evidence" value="ECO:0007669"/>
    <property type="project" value="InterPro"/>
</dbReference>
<dbReference type="SUPFAM" id="SSF53062">
    <property type="entry name" value="PTS system fructose IIA component-like"/>
    <property type="match status" value="1"/>
</dbReference>
<evidence type="ECO:0000313" key="5">
    <source>
        <dbReference type="Proteomes" id="UP000433575"/>
    </source>
</evidence>
<dbReference type="EMBL" id="WKPJ01000006">
    <property type="protein sequence ID" value="MSA88975.1"/>
    <property type="molecule type" value="Genomic_DNA"/>
</dbReference>
<dbReference type="Pfam" id="PF03610">
    <property type="entry name" value="EIIA-man"/>
    <property type="match status" value="1"/>
</dbReference>
<dbReference type="PANTHER" id="PTHR33799:SF1">
    <property type="entry name" value="PTS SYSTEM MANNOSE-SPECIFIC EIIAB COMPONENT-RELATED"/>
    <property type="match status" value="1"/>
</dbReference>
<dbReference type="PROSITE" id="PS51096">
    <property type="entry name" value="PTS_EIIA_TYPE_4"/>
    <property type="match status" value="1"/>
</dbReference>
<sequence length="142" mass="15762">MLGILICGHGRFGEGLIEASEMLCGPQPYLQALNIDLSDDLELCRQRLGTQIEAWQPDTDEILCLCDMQGGFPMEVCLVQLPDQKVKIITEATLTLLTYLLVHRNGSQSVQQLVNNALLEAKEAIHVIDPQILFADQRGEES</sequence>
<dbReference type="PANTHER" id="PTHR33799">
    <property type="entry name" value="PTS PERMEASE-RELATED-RELATED"/>
    <property type="match status" value="1"/>
</dbReference>
<evidence type="ECO:0000313" key="3">
    <source>
        <dbReference type="EMBL" id="MSA88975.1"/>
    </source>
</evidence>
<reference evidence="5 6" key="1">
    <citation type="journal article" date="2019" name="Nat. Med.">
        <title>A library of human gut bacterial isolates paired with longitudinal multiomics data enables mechanistic microbiome research.</title>
        <authorList>
            <person name="Poyet M."/>
            <person name="Groussin M."/>
            <person name="Gibbons S.M."/>
            <person name="Avila-Pacheco J."/>
            <person name="Jiang X."/>
            <person name="Kearney S.M."/>
            <person name="Perrotta A.R."/>
            <person name="Berdy B."/>
            <person name="Zhao S."/>
            <person name="Lieberman T.D."/>
            <person name="Swanson P.K."/>
            <person name="Smith M."/>
            <person name="Roesemann S."/>
            <person name="Alexander J.E."/>
            <person name="Rich S.A."/>
            <person name="Livny J."/>
            <person name="Vlamakis H."/>
            <person name="Clish C."/>
            <person name="Bullock K."/>
            <person name="Deik A."/>
            <person name="Scott J."/>
            <person name="Pierce K.A."/>
            <person name="Xavier R.J."/>
            <person name="Alm E.J."/>
        </authorList>
    </citation>
    <scope>NUCLEOTIDE SEQUENCE [LARGE SCALE GENOMIC DNA]</scope>
    <source>
        <strain evidence="3 5">BIOML-A4</strain>
        <strain evidence="4 6">BIOML-A5</strain>
    </source>
</reference>
<keyword evidence="6" id="KW-1185">Reference proteome</keyword>
<evidence type="ECO:0000259" key="2">
    <source>
        <dbReference type="PROSITE" id="PS51096"/>
    </source>
</evidence>